<dbReference type="AlphaFoldDB" id="A0A2N5N341"/>
<dbReference type="PROSITE" id="PS50893">
    <property type="entry name" value="ABC_TRANSPORTER_2"/>
    <property type="match status" value="1"/>
</dbReference>
<dbReference type="Pfam" id="PF00005">
    <property type="entry name" value="ABC_tran"/>
    <property type="match status" value="1"/>
</dbReference>
<dbReference type="InterPro" id="IPR003593">
    <property type="entry name" value="AAA+_ATPase"/>
</dbReference>
<gene>
    <name evidence="9" type="ORF">B8V81_3185</name>
</gene>
<comment type="caution">
    <text evidence="9">The sequence shown here is derived from an EMBL/GenBank/DDBJ whole genome shotgun (WGS) entry which is preliminary data.</text>
</comment>
<comment type="similarity">
    <text evidence="2">Belongs to the ABC transporter superfamily.</text>
</comment>
<feature type="domain" description="ABC transporter" evidence="8">
    <location>
        <begin position="1"/>
        <end position="231"/>
    </location>
</feature>
<dbReference type="SMART" id="SM00382">
    <property type="entry name" value="AAA"/>
    <property type="match status" value="1"/>
</dbReference>
<keyword evidence="7" id="KW-0472">Membrane</keyword>
<dbReference type="PANTHER" id="PTHR43297:SF2">
    <property type="entry name" value="DIPEPTIDE TRANSPORT ATP-BINDING PROTEIN DPPD"/>
    <property type="match status" value="1"/>
</dbReference>
<evidence type="ECO:0000256" key="7">
    <source>
        <dbReference type="ARBA" id="ARBA00023136"/>
    </source>
</evidence>
<organism evidence="9 10">
    <name type="scientific">Paenibacillus pasadenensis</name>
    <dbReference type="NCBI Taxonomy" id="217090"/>
    <lineage>
        <taxon>Bacteria</taxon>
        <taxon>Bacillati</taxon>
        <taxon>Bacillota</taxon>
        <taxon>Bacilli</taxon>
        <taxon>Bacillales</taxon>
        <taxon>Paenibacillaceae</taxon>
        <taxon>Paenibacillus</taxon>
    </lineage>
</organism>
<keyword evidence="3" id="KW-0813">Transport</keyword>
<accession>A0A2N5N341</accession>
<dbReference type="CDD" id="cd03257">
    <property type="entry name" value="ABC_NikE_OppD_transporters"/>
    <property type="match status" value="1"/>
</dbReference>
<evidence type="ECO:0000313" key="9">
    <source>
        <dbReference type="EMBL" id="PLT44754.1"/>
    </source>
</evidence>
<evidence type="ECO:0000256" key="3">
    <source>
        <dbReference type="ARBA" id="ARBA00022448"/>
    </source>
</evidence>
<keyword evidence="6 9" id="KW-0067">ATP-binding</keyword>
<protein>
    <submittedName>
        <fullName evidence="9">Peptide ABC transporter, ATP-binding protein</fullName>
    </submittedName>
</protein>
<dbReference type="PANTHER" id="PTHR43297">
    <property type="entry name" value="OLIGOPEPTIDE TRANSPORT ATP-BINDING PROTEIN APPD"/>
    <property type="match status" value="1"/>
</dbReference>
<dbReference type="InterPro" id="IPR027417">
    <property type="entry name" value="P-loop_NTPase"/>
</dbReference>
<reference evidence="9 10" key="1">
    <citation type="submission" date="2017-05" db="EMBL/GenBank/DDBJ databases">
        <title>Functional genome analysis of Paenibacillus pasadenensis strain R16: insights on endophytic life style and antifungal activity.</title>
        <authorList>
            <person name="Passera A."/>
            <person name="Marcolungo L."/>
            <person name="Casati P."/>
            <person name="Brasca M."/>
            <person name="Quaglino F."/>
            <person name="Delledonne M."/>
        </authorList>
    </citation>
    <scope>NUCLEOTIDE SEQUENCE [LARGE SCALE GENOMIC DNA]</scope>
    <source>
        <strain evidence="9 10">R16</strain>
    </source>
</reference>
<evidence type="ECO:0000256" key="5">
    <source>
        <dbReference type="ARBA" id="ARBA00022741"/>
    </source>
</evidence>
<evidence type="ECO:0000256" key="6">
    <source>
        <dbReference type="ARBA" id="ARBA00022840"/>
    </source>
</evidence>
<evidence type="ECO:0000313" key="10">
    <source>
        <dbReference type="Proteomes" id="UP000234789"/>
    </source>
</evidence>
<name>A0A2N5N341_9BACL</name>
<keyword evidence="4" id="KW-1003">Cell membrane</keyword>
<dbReference type="InterPro" id="IPR003439">
    <property type="entry name" value="ABC_transporter-like_ATP-bd"/>
</dbReference>
<sequence length="254" mass="27414">MKGIDLEIAPGERLALVGESGSGKSLTASAILGLLPAPLRVTAGTVRFQGTDLAGLSRKERRKGLGARIGCVFQDYRGSFSPYHTVGSQLVEALRTARPMKRKQAKQMALDSLEQVGLPAERAYASYSFQLSGGQLQRAALACVLLLRPELLIADEPTTALDIVSGRSVMQLMLDIQRQTGCGILLISHDLNLVLDWADRAAVMRKGRLVEEGPCDVLRTSASHPYTQELLAACPSLDDALHRHEGGHVHEAHC</sequence>
<keyword evidence="10" id="KW-1185">Reference proteome</keyword>
<dbReference type="GO" id="GO:0016887">
    <property type="term" value="F:ATP hydrolysis activity"/>
    <property type="evidence" value="ECO:0007669"/>
    <property type="project" value="InterPro"/>
</dbReference>
<evidence type="ECO:0000256" key="1">
    <source>
        <dbReference type="ARBA" id="ARBA00004202"/>
    </source>
</evidence>
<dbReference type="GO" id="GO:0005524">
    <property type="term" value="F:ATP binding"/>
    <property type="evidence" value="ECO:0007669"/>
    <property type="project" value="UniProtKB-KW"/>
</dbReference>
<dbReference type="PROSITE" id="PS00211">
    <property type="entry name" value="ABC_TRANSPORTER_1"/>
    <property type="match status" value="1"/>
</dbReference>
<dbReference type="EMBL" id="NFEZ01000004">
    <property type="protein sequence ID" value="PLT44754.1"/>
    <property type="molecule type" value="Genomic_DNA"/>
</dbReference>
<evidence type="ECO:0000256" key="2">
    <source>
        <dbReference type="ARBA" id="ARBA00005417"/>
    </source>
</evidence>
<dbReference type="SUPFAM" id="SSF52540">
    <property type="entry name" value="P-loop containing nucleoside triphosphate hydrolases"/>
    <property type="match status" value="1"/>
</dbReference>
<keyword evidence="5" id="KW-0547">Nucleotide-binding</keyword>
<proteinExistence type="inferred from homology"/>
<evidence type="ECO:0000256" key="4">
    <source>
        <dbReference type="ARBA" id="ARBA00022475"/>
    </source>
</evidence>
<dbReference type="Proteomes" id="UP000234789">
    <property type="component" value="Unassembled WGS sequence"/>
</dbReference>
<dbReference type="GO" id="GO:0005886">
    <property type="term" value="C:plasma membrane"/>
    <property type="evidence" value="ECO:0007669"/>
    <property type="project" value="UniProtKB-SubCell"/>
</dbReference>
<dbReference type="InterPro" id="IPR017871">
    <property type="entry name" value="ABC_transporter-like_CS"/>
</dbReference>
<dbReference type="Gene3D" id="3.40.50.300">
    <property type="entry name" value="P-loop containing nucleotide triphosphate hydrolases"/>
    <property type="match status" value="1"/>
</dbReference>
<evidence type="ECO:0000259" key="8">
    <source>
        <dbReference type="PROSITE" id="PS50893"/>
    </source>
</evidence>
<comment type="subcellular location">
    <subcellularLocation>
        <location evidence="1">Cell membrane</location>
        <topology evidence="1">Peripheral membrane protein</topology>
    </subcellularLocation>
</comment>
<dbReference type="InterPro" id="IPR050388">
    <property type="entry name" value="ABC_Ni/Peptide_Import"/>
</dbReference>